<dbReference type="InterPro" id="IPR005646">
    <property type="entry name" value="FapA"/>
</dbReference>
<dbReference type="OrthoDB" id="5807941at2"/>
<keyword evidence="4" id="KW-1185">Reference proteome</keyword>
<organism evidence="3 4">
    <name type="scientific">Vibrio aquaticus</name>
    <dbReference type="NCBI Taxonomy" id="2496559"/>
    <lineage>
        <taxon>Bacteria</taxon>
        <taxon>Pseudomonadati</taxon>
        <taxon>Pseudomonadota</taxon>
        <taxon>Gammaproteobacteria</taxon>
        <taxon>Vibrionales</taxon>
        <taxon>Vibrionaceae</taxon>
        <taxon>Vibrio</taxon>
    </lineage>
</organism>
<evidence type="ECO:0000313" key="4">
    <source>
        <dbReference type="Proteomes" id="UP000268973"/>
    </source>
</evidence>
<dbReference type="PANTHER" id="PTHR38032:SF1">
    <property type="entry name" value="RNA-BINDING PROTEIN KHPB N-TERMINAL DOMAIN-CONTAINING PROTEIN"/>
    <property type="match status" value="1"/>
</dbReference>
<accession>A0A3S0QFM7</accession>
<dbReference type="RefSeq" id="WP_126572675.1">
    <property type="nucleotide sequence ID" value="NZ_RXZH01000001.1"/>
</dbReference>
<comment type="caution">
    <text evidence="3">The sequence shown here is derived from an EMBL/GenBank/DDBJ whole genome shotgun (WGS) entry which is preliminary data.</text>
</comment>
<feature type="coiled-coil region" evidence="1">
    <location>
        <begin position="426"/>
        <end position="483"/>
    </location>
</feature>
<evidence type="ECO:0000259" key="2">
    <source>
        <dbReference type="Pfam" id="PF20250"/>
    </source>
</evidence>
<proteinExistence type="predicted"/>
<dbReference type="PANTHER" id="PTHR38032">
    <property type="entry name" value="POLYMERASE-RELATED"/>
    <property type="match status" value="1"/>
</dbReference>
<dbReference type="AlphaFoldDB" id="A0A3S0QFM7"/>
<gene>
    <name evidence="3" type="ORF">EJ063_03815</name>
</gene>
<protein>
    <submittedName>
        <fullName evidence="3">DUF342 domain-containing protein</fullName>
    </submittedName>
</protein>
<sequence length="559" mass="61045">MWDKFVAFSEDNRQVIAKLTPEIVVDNNFDTRGLDDALSAIGADELFLIEDEVLRFINFAKEMKSEAYVGLVIAEVRDASVEVVLTEHDMLASMVVTGAYKGSYLKGPQLVQALAQAHVTKGINKLALKKVLVMSHQLKAGETFTQPVAKGKNPVQGKDAKFLPLVKDPAKQVLAPKESEEDGKVDMLNLGETITVSENEPLMKRVPATKGTAGMTVQGKVIPPKPGDDALFKECKGTKVSPDDPNLLLADASGMPILKERGVDVEDALCLPTIGVSTGHVKFKGNVVVLGNIESDMVVRATGSLTVGGFIESADVQVQGNIDVAKGIIGHNVSEGEQKSCVVKSGGSIKANYSQYSELQAADDIHLSVHCMSNELRCGHDLVVSDAAEKQGTLSGGHAKVGGKITCVNLGVEGDTATSIQAFARFQMYKERQTKLKDQYKQAQEQTMDIVRRELEFKKTPKAERTEEQATKLEADKQAANAYLEKVKHARDHNDQELEVGLSTYTVEVKNKVYTHVTVQFGEEKVITKRVHGASIFTFNQFEIKCTSMFEDEDLEQEM</sequence>
<dbReference type="InterPro" id="IPR046865">
    <property type="entry name" value="FapA_b_solenoid"/>
</dbReference>
<dbReference type="EMBL" id="RXZH01000001">
    <property type="protein sequence ID" value="RTZ17925.1"/>
    <property type="molecule type" value="Genomic_DNA"/>
</dbReference>
<feature type="domain" description="Flagellar Assembly Protein A N-terminal region" evidence="2">
    <location>
        <begin position="81"/>
        <end position="260"/>
    </location>
</feature>
<dbReference type="Pfam" id="PF03961">
    <property type="entry name" value="FapA"/>
    <property type="match status" value="1"/>
</dbReference>
<name>A0A3S0QFM7_9VIBR</name>
<dbReference type="Proteomes" id="UP000268973">
    <property type="component" value="Unassembled WGS sequence"/>
</dbReference>
<keyword evidence="1" id="KW-0175">Coiled coil</keyword>
<evidence type="ECO:0000313" key="3">
    <source>
        <dbReference type="EMBL" id="RTZ17925.1"/>
    </source>
</evidence>
<dbReference type="InterPro" id="IPR046866">
    <property type="entry name" value="FapA_N"/>
</dbReference>
<dbReference type="Pfam" id="PF20250">
    <property type="entry name" value="FapA_N"/>
    <property type="match status" value="1"/>
</dbReference>
<evidence type="ECO:0000256" key="1">
    <source>
        <dbReference type="SAM" id="Coils"/>
    </source>
</evidence>
<reference evidence="3 4" key="1">
    <citation type="submission" date="2018-12" db="EMBL/GenBank/DDBJ databases">
        <title>Vibrio sp. isolated from China Sea.</title>
        <authorList>
            <person name="Li Y."/>
        </authorList>
    </citation>
    <scope>NUCLEOTIDE SEQUENCE [LARGE SCALE GENOMIC DNA]</scope>
    <source>
        <strain evidence="3 4">BEI207</strain>
    </source>
</reference>